<gene>
    <name evidence="3" type="ORF">D7Z94_00385</name>
</gene>
<evidence type="ECO:0000313" key="4">
    <source>
        <dbReference type="Proteomes" id="UP000276603"/>
    </source>
</evidence>
<comment type="caution">
    <text evidence="3">The sequence shown here is derived from an EMBL/GenBank/DDBJ whole genome shotgun (WGS) entry which is preliminary data.</text>
</comment>
<evidence type="ECO:0000313" key="3">
    <source>
        <dbReference type="EMBL" id="RKN82351.1"/>
    </source>
</evidence>
<accession>A0A3B0CCL1</accession>
<protein>
    <submittedName>
        <fullName evidence="3">TlpA family protein disulfide reductase</fullName>
    </submittedName>
</protein>
<feature type="signal peptide" evidence="2">
    <location>
        <begin position="1"/>
        <end position="18"/>
    </location>
</feature>
<sequence>MRKIILFSFLFLTLSAMARHTISGTFSPANNYSWLIAYHLSPGKQSYVADGAVKNGKFSLTLPENSAPGIYRLVYALPQDEFYFDIIYNGKEDVQLHFDASKGVNFLVSEENKIFNKYFREIQNLTGEIVRSYSEGKTGQPEFTKVIKELKATQMAYEKRSNGMLIQHFIKANSPYIPRENESLFDYVKNRKVNYFSALDLKNPMLQASGFLMDKISNYVFTALPLQQMDPLETEKAIQENISEVSRQMEGTLADFKFHVFHKLWKQASANDYNALSDFIYEGYLTPLAEGTNNQSVIDQIKIYNRLRLGAIAPEIEWGKGNTLKKLSDLKGSEYYMLVFWSSTCGHCLRDLPGLYEGLEQRSNLKVVAIGLEDDDIRWKIESAKFENFEHILALGKWENEYAKLYDIAKTPTYFILDKGKRIIATLDDSQEVIKFLDKN</sequence>
<name>A0A3B0CCL1_9FLAO</name>
<proteinExistence type="predicted"/>
<evidence type="ECO:0000256" key="1">
    <source>
        <dbReference type="ARBA" id="ARBA00023284"/>
    </source>
</evidence>
<dbReference type="InterPro" id="IPR017937">
    <property type="entry name" value="Thioredoxin_CS"/>
</dbReference>
<organism evidence="3 4">
    <name type="scientific">Ulvibacterium marinum</name>
    <dbReference type="NCBI Taxonomy" id="2419782"/>
    <lineage>
        <taxon>Bacteria</taxon>
        <taxon>Pseudomonadati</taxon>
        <taxon>Bacteroidota</taxon>
        <taxon>Flavobacteriia</taxon>
        <taxon>Flavobacteriales</taxon>
        <taxon>Flavobacteriaceae</taxon>
        <taxon>Ulvibacterium</taxon>
    </lineage>
</organism>
<dbReference type="PROSITE" id="PS00194">
    <property type="entry name" value="THIOREDOXIN_1"/>
    <property type="match status" value="1"/>
</dbReference>
<dbReference type="SUPFAM" id="SSF52833">
    <property type="entry name" value="Thioredoxin-like"/>
    <property type="match status" value="1"/>
</dbReference>
<dbReference type="InterPro" id="IPR036249">
    <property type="entry name" value="Thioredoxin-like_sf"/>
</dbReference>
<dbReference type="Gene3D" id="3.40.30.10">
    <property type="entry name" value="Glutaredoxin"/>
    <property type="match status" value="1"/>
</dbReference>
<feature type="chain" id="PRO_5017410591" evidence="2">
    <location>
        <begin position="19"/>
        <end position="440"/>
    </location>
</feature>
<keyword evidence="2" id="KW-0732">Signal</keyword>
<dbReference type="EMBL" id="RBCJ01000001">
    <property type="protein sequence ID" value="RKN82351.1"/>
    <property type="molecule type" value="Genomic_DNA"/>
</dbReference>
<keyword evidence="4" id="KW-1185">Reference proteome</keyword>
<dbReference type="RefSeq" id="WP_120709541.1">
    <property type="nucleotide sequence ID" value="NZ_RBCJ01000001.1"/>
</dbReference>
<dbReference type="AlphaFoldDB" id="A0A3B0CCL1"/>
<dbReference type="OrthoDB" id="6399635at2"/>
<evidence type="ECO:0000256" key="2">
    <source>
        <dbReference type="SAM" id="SignalP"/>
    </source>
</evidence>
<keyword evidence="1" id="KW-0676">Redox-active center</keyword>
<reference evidence="3 4" key="1">
    <citation type="submission" date="2018-10" db="EMBL/GenBank/DDBJ databases">
        <title>Ulvibacterium marinum gen. nov., sp. nov., a novel marine bacterium of the family Flavobacteriaceae, isolated from a culture of the green alga Ulva prolifera.</title>
        <authorList>
            <person name="Zhang Z."/>
        </authorList>
    </citation>
    <scope>NUCLEOTIDE SEQUENCE [LARGE SCALE GENOMIC DNA]</scope>
    <source>
        <strain evidence="3 4">CCMM003</strain>
    </source>
</reference>
<dbReference type="Proteomes" id="UP000276603">
    <property type="component" value="Unassembled WGS sequence"/>
</dbReference>